<evidence type="ECO:0000256" key="1">
    <source>
        <dbReference type="SAM" id="MobiDB-lite"/>
    </source>
</evidence>
<name>A0A370GSB6_9COXI</name>
<evidence type="ECO:0000313" key="2">
    <source>
        <dbReference type="EMBL" id="RDI46587.1"/>
    </source>
</evidence>
<feature type="region of interest" description="Disordered" evidence="1">
    <location>
        <begin position="36"/>
        <end position="56"/>
    </location>
</feature>
<reference evidence="2 3" key="1">
    <citation type="submission" date="2018-07" db="EMBL/GenBank/DDBJ databases">
        <title>Genomic Encyclopedia of Type Strains, Phase IV (KMG-IV): sequencing the most valuable type-strain genomes for metagenomic binning, comparative biology and taxonomic classification.</title>
        <authorList>
            <person name="Goeker M."/>
        </authorList>
    </citation>
    <scope>NUCLEOTIDE SEQUENCE [LARGE SCALE GENOMIC DNA]</scope>
    <source>
        <strain evidence="2 3">DSM 16500</strain>
    </source>
</reference>
<accession>A0A370GSB6</accession>
<dbReference type="RefSeq" id="WP_114833879.1">
    <property type="nucleotide sequence ID" value="NZ_LR699114.1"/>
</dbReference>
<gene>
    <name evidence="2" type="ORF">C8D86_105111</name>
</gene>
<comment type="caution">
    <text evidence="2">The sequence shown here is derived from an EMBL/GenBank/DDBJ whole genome shotgun (WGS) entry which is preliminary data.</text>
</comment>
<sequence>MDTRKKFTYDASHPSLLFQQMQIKSARPLTIVSIYSAEDPRNQNGKRTATDDPRMDDEYRMEIDMNLTADPGILYSQNKKR</sequence>
<dbReference type="AlphaFoldDB" id="A0A370GSB6"/>
<evidence type="ECO:0000313" key="3">
    <source>
        <dbReference type="Proteomes" id="UP000254720"/>
    </source>
</evidence>
<dbReference type="Proteomes" id="UP000254720">
    <property type="component" value="Unassembled WGS sequence"/>
</dbReference>
<keyword evidence="3" id="KW-1185">Reference proteome</keyword>
<dbReference type="EMBL" id="QQAX01000005">
    <property type="protein sequence ID" value="RDI46587.1"/>
    <property type="molecule type" value="Genomic_DNA"/>
</dbReference>
<proteinExistence type="predicted"/>
<organism evidence="2 3">
    <name type="scientific">Aquicella lusitana</name>
    <dbReference type="NCBI Taxonomy" id="254246"/>
    <lineage>
        <taxon>Bacteria</taxon>
        <taxon>Pseudomonadati</taxon>
        <taxon>Pseudomonadota</taxon>
        <taxon>Gammaproteobacteria</taxon>
        <taxon>Legionellales</taxon>
        <taxon>Coxiellaceae</taxon>
        <taxon>Aquicella</taxon>
    </lineage>
</organism>
<protein>
    <submittedName>
        <fullName evidence="2">Uncharacterized protein</fullName>
    </submittedName>
</protein>